<evidence type="ECO:0000256" key="2">
    <source>
        <dbReference type="PROSITE-ProRule" id="PRU00261"/>
    </source>
</evidence>
<dbReference type="SUPFAM" id="SSF57016">
    <property type="entry name" value="Plant lectins/antimicrobial peptides"/>
    <property type="match status" value="1"/>
</dbReference>
<evidence type="ECO:0000259" key="5">
    <source>
        <dbReference type="PROSITE" id="PS50941"/>
    </source>
</evidence>
<dbReference type="InterPro" id="IPR036861">
    <property type="entry name" value="Endochitinase-like_sf"/>
</dbReference>
<feature type="region of interest" description="Disordered" evidence="3">
    <location>
        <begin position="82"/>
        <end position="119"/>
    </location>
</feature>
<dbReference type="InterPro" id="IPR001002">
    <property type="entry name" value="Chitin-bd_1"/>
</dbReference>
<protein>
    <recommendedName>
        <fullName evidence="5">Chitin-binding type-1 domain-containing protein</fullName>
    </recommendedName>
</protein>
<gene>
    <name evidence="6" type="ORF">CC86DRAFT_419442</name>
</gene>
<keyword evidence="4" id="KW-0732">Signal</keyword>
<keyword evidence="2" id="KW-1015">Disulfide bond</keyword>
<sequence length="119" mass="12088">MRPSFVQGFVALVAIQVVFAAPAPQSVSKTSRCGPSYGLTCSGSSFGDCCSHASYCGSTSDYCDKKKGCQAGWGKCDLTSPSFSASPKPAAGPKVSEDGQCGKNSGASCTGSKFGDCCR</sequence>
<evidence type="ECO:0000256" key="3">
    <source>
        <dbReference type="SAM" id="MobiDB-lite"/>
    </source>
</evidence>
<accession>A0A6A6ZYD0</accession>
<dbReference type="AlphaFoldDB" id="A0A6A6ZYD0"/>
<feature type="compositionally biased region" description="Polar residues" evidence="3">
    <location>
        <begin position="102"/>
        <end position="111"/>
    </location>
</feature>
<dbReference type="Gene3D" id="3.30.60.10">
    <property type="entry name" value="Endochitinase-like"/>
    <property type="match status" value="1"/>
</dbReference>
<comment type="caution">
    <text evidence="2">Lacks conserved residue(s) required for the propagation of feature annotation.</text>
</comment>
<feature type="disulfide bond" evidence="2">
    <location>
        <begin position="49"/>
        <end position="63"/>
    </location>
</feature>
<feature type="domain" description="Chitin-binding type-1" evidence="5">
    <location>
        <begin position="30"/>
        <end position="78"/>
    </location>
</feature>
<keyword evidence="7" id="KW-1185">Reference proteome</keyword>
<dbReference type="EMBL" id="MU006228">
    <property type="protein sequence ID" value="KAF2825417.1"/>
    <property type="molecule type" value="Genomic_DNA"/>
</dbReference>
<evidence type="ECO:0000313" key="7">
    <source>
        <dbReference type="Proteomes" id="UP000799424"/>
    </source>
</evidence>
<dbReference type="Proteomes" id="UP000799424">
    <property type="component" value="Unassembled WGS sequence"/>
</dbReference>
<evidence type="ECO:0000256" key="1">
    <source>
        <dbReference type="ARBA" id="ARBA00022669"/>
    </source>
</evidence>
<name>A0A6A6ZYD0_9PLEO</name>
<feature type="compositionally biased region" description="Low complexity" evidence="3">
    <location>
        <begin position="82"/>
        <end position="93"/>
    </location>
</feature>
<feature type="chain" id="PRO_5025333985" description="Chitin-binding type-1 domain-containing protein" evidence="4">
    <location>
        <begin position="21"/>
        <end position="119"/>
    </location>
</feature>
<organism evidence="6 7">
    <name type="scientific">Ophiobolus disseminans</name>
    <dbReference type="NCBI Taxonomy" id="1469910"/>
    <lineage>
        <taxon>Eukaryota</taxon>
        <taxon>Fungi</taxon>
        <taxon>Dikarya</taxon>
        <taxon>Ascomycota</taxon>
        <taxon>Pezizomycotina</taxon>
        <taxon>Dothideomycetes</taxon>
        <taxon>Pleosporomycetidae</taxon>
        <taxon>Pleosporales</taxon>
        <taxon>Pleosporineae</taxon>
        <taxon>Phaeosphaeriaceae</taxon>
        <taxon>Ophiobolus</taxon>
    </lineage>
</organism>
<reference evidence="6" key="1">
    <citation type="journal article" date="2020" name="Stud. Mycol.">
        <title>101 Dothideomycetes genomes: a test case for predicting lifestyles and emergence of pathogens.</title>
        <authorList>
            <person name="Haridas S."/>
            <person name="Albert R."/>
            <person name="Binder M."/>
            <person name="Bloem J."/>
            <person name="Labutti K."/>
            <person name="Salamov A."/>
            <person name="Andreopoulos B."/>
            <person name="Baker S."/>
            <person name="Barry K."/>
            <person name="Bills G."/>
            <person name="Bluhm B."/>
            <person name="Cannon C."/>
            <person name="Castanera R."/>
            <person name="Culley D."/>
            <person name="Daum C."/>
            <person name="Ezra D."/>
            <person name="Gonzalez J."/>
            <person name="Henrissat B."/>
            <person name="Kuo A."/>
            <person name="Liang C."/>
            <person name="Lipzen A."/>
            <person name="Lutzoni F."/>
            <person name="Magnuson J."/>
            <person name="Mondo S."/>
            <person name="Nolan M."/>
            <person name="Ohm R."/>
            <person name="Pangilinan J."/>
            <person name="Park H.-J."/>
            <person name="Ramirez L."/>
            <person name="Alfaro M."/>
            <person name="Sun H."/>
            <person name="Tritt A."/>
            <person name="Yoshinaga Y."/>
            <person name="Zwiers L.-H."/>
            <person name="Turgeon B."/>
            <person name="Goodwin S."/>
            <person name="Spatafora J."/>
            <person name="Crous P."/>
            <person name="Grigoriev I."/>
        </authorList>
    </citation>
    <scope>NUCLEOTIDE SEQUENCE</scope>
    <source>
        <strain evidence="6">CBS 113818</strain>
    </source>
</reference>
<evidence type="ECO:0000256" key="4">
    <source>
        <dbReference type="SAM" id="SignalP"/>
    </source>
</evidence>
<proteinExistence type="predicted"/>
<keyword evidence="1 2" id="KW-0147">Chitin-binding</keyword>
<evidence type="ECO:0000313" key="6">
    <source>
        <dbReference type="EMBL" id="KAF2825417.1"/>
    </source>
</evidence>
<dbReference type="GO" id="GO:0008061">
    <property type="term" value="F:chitin binding"/>
    <property type="evidence" value="ECO:0007669"/>
    <property type="project" value="UniProtKB-UniRule"/>
</dbReference>
<dbReference type="OrthoDB" id="1193027at2759"/>
<dbReference type="PROSITE" id="PS50941">
    <property type="entry name" value="CHIT_BIND_I_2"/>
    <property type="match status" value="1"/>
</dbReference>
<feature type="signal peptide" evidence="4">
    <location>
        <begin position="1"/>
        <end position="20"/>
    </location>
</feature>